<proteinExistence type="predicted"/>
<name>A0AAV9C084_ACOCL</name>
<organism evidence="2 3">
    <name type="scientific">Acorus calamus</name>
    <name type="common">Sweet flag</name>
    <dbReference type="NCBI Taxonomy" id="4465"/>
    <lineage>
        <taxon>Eukaryota</taxon>
        <taxon>Viridiplantae</taxon>
        <taxon>Streptophyta</taxon>
        <taxon>Embryophyta</taxon>
        <taxon>Tracheophyta</taxon>
        <taxon>Spermatophyta</taxon>
        <taxon>Magnoliopsida</taxon>
        <taxon>Liliopsida</taxon>
        <taxon>Acoraceae</taxon>
        <taxon>Acorus</taxon>
    </lineage>
</organism>
<dbReference type="Proteomes" id="UP001180020">
    <property type="component" value="Unassembled WGS sequence"/>
</dbReference>
<comment type="caution">
    <text evidence="2">The sequence shown here is derived from an EMBL/GenBank/DDBJ whole genome shotgun (WGS) entry which is preliminary data.</text>
</comment>
<keyword evidence="3" id="KW-1185">Reference proteome</keyword>
<evidence type="ECO:0000256" key="1">
    <source>
        <dbReference type="SAM" id="MobiDB-lite"/>
    </source>
</evidence>
<reference evidence="2" key="1">
    <citation type="journal article" date="2023" name="Nat. Commun.">
        <title>Diploid and tetraploid genomes of Acorus and the evolution of monocots.</title>
        <authorList>
            <person name="Ma L."/>
            <person name="Liu K.W."/>
            <person name="Li Z."/>
            <person name="Hsiao Y.Y."/>
            <person name="Qi Y."/>
            <person name="Fu T."/>
            <person name="Tang G.D."/>
            <person name="Zhang D."/>
            <person name="Sun W.H."/>
            <person name="Liu D.K."/>
            <person name="Li Y."/>
            <person name="Chen G.Z."/>
            <person name="Liu X.D."/>
            <person name="Liao X.Y."/>
            <person name="Jiang Y.T."/>
            <person name="Yu X."/>
            <person name="Hao Y."/>
            <person name="Huang J."/>
            <person name="Zhao X.W."/>
            <person name="Ke S."/>
            <person name="Chen Y.Y."/>
            <person name="Wu W.L."/>
            <person name="Hsu J.L."/>
            <person name="Lin Y.F."/>
            <person name="Huang M.D."/>
            <person name="Li C.Y."/>
            <person name="Huang L."/>
            <person name="Wang Z.W."/>
            <person name="Zhao X."/>
            <person name="Zhong W.Y."/>
            <person name="Peng D.H."/>
            <person name="Ahmad S."/>
            <person name="Lan S."/>
            <person name="Zhang J.S."/>
            <person name="Tsai W.C."/>
            <person name="Van de Peer Y."/>
            <person name="Liu Z.J."/>
        </authorList>
    </citation>
    <scope>NUCLEOTIDE SEQUENCE</scope>
    <source>
        <strain evidence="2">CP</strain>
    </source>
</reference>
<protein>
    <submittedName>
        <fullName evidence="2">Uncharacterized protein</fullName>
    </submittedName>
</protein>
<reference evidence="2" key="2">
    <citation type="submission" date="2023-06" db="EMBL/GenBank/DDBJ databases">
        <authorList>
            <person name="Ma L."/>
            <person name="Liu K.-W."/>
            <person name="Li Z."/>
            <person name="Hsiao Y.-Y."/>
            <person name="Qi Y."/>
            <person name="Fu T."/>
            <person name="Tang G."/>
            <person name="Zhang D."/>
            <person name="Sun W.-H."/>
            <person name="Liu D.-K."/>
            <person name="Li Y."/>
            <person name="Chen G.-Z."/>
            <person name="Liu X.-D."/>
            <person name="Liao X.-Y."/>
            <person name="Jiang Y.-T."/>
            <person name="Yu X."/>
            <person name="Hao Y."/>
            <person name="Huang J."/>
            <person name="Zhao X.-W."/>
            <person name="Ke S."/>
            <person name="Chen Y.-Y."/>
            <person name="Wu W.-L."/>
            <person name="Hsu J.-L."/>
            <person name="Lin Y.-F."/>
            <person name="Huang M.-D."/>
            <person name="Li C.-Y."/>
            <person name="Huang L."/>
            <person name="Wang Z.-W."/>
            <person name="Zhao X."/>
            <person name="Zhong W.-Y."/>
            <person name="Peng D.-H."/>
            <person name="Ahmad S."/>
            <person name="Lan S."/>
            <person name="Zhang J.-S."/>
            <person name="Tsai W.-C."/>
            <person name="Van De Peer Y."/>
            <person name="Liu Z.-J."/>
        </authorList>
    </citation>
    <scope>NUCLEOTIDE SEQUENCE</scope>
    <source>
        <strain evidence="2">CP</strain>
        <tissue evidence="2">Leaves</tissue>
    </source>
</reference>
<sequence length="105" mass="11196">MGLGGRTTRRTSSMTTPPWSSWTLTTTTTTKESHLAPLPSSCNPLTTSAAPPPRIGVTPHEPHQTVQTGRSGSLRLGGGRSFWQKRQEKGLGVGSNEFSGMAVYV</sequence>
<evidence type="ECO:0000313" key="2">
    <source>
        <dbReference type="EMBL" id="KAK1282132.1"/>
    </source>
</evidence>
<evidence type="ECO:0000313" key="3">
    <source>
        <dbReference type="Proteomes" id="UP001180020"/>
    </source>
</evidence>
<feature type="compositionally biased region" description="Low complexity" evidence="1">
    <location>
        <begin position="10"/>
        <end position="30"/>
    </location>
</feature>
<dbReference type="AlphaFoldDB" id="A0AAV9C084"/>
<accession>A0AAV9C084</accession>
<gene>
    <name evidence="2" type="ORF">QJS10_CPB22g00626</name>
</gene>
<feature type="compositionally biased region" description="Polar residues" evidence="1">
    <location>
        <begin position="40"/>
        <end position="49"/>
    </location>
</feature>
<feature type="region of interest" description="Disordered" evidence="1">
    <location>
        <begin position="1"/>
        <end position="78"/>
    </location>
</feature>
<dbReference type="EMBL" id="JAUJYO010000022">
    <property type="protein sequence ID" value="KAK1282132.1"/>
    <property type="molecule type" value="Genomic_DNA"/>
</dbReference>